<gene>
    <name evidence="1" type="ORF">GMARGA_LOCUS45880</name>
</gene>
<proteinExistence type="predicted"/>
<comment type="caution">
    <text evidence="1">The sequence shown here is derived from an EMBL/GenBank/DDBJ whole genome shotgun (WGS) entry which is preliminary data.</text>
</comment>
<dbReference type="EMBL" id="CAJVQB010166846">
    <property type="protein sequence ID" value="CAG8857059.1"/>
    <property type="molecule type" value="Genomic_DNA"/>
</dbReference>
<keyword evidence="2" id="KW-1185">Reference proteome</keyword>
<reference evidence="1 2" key="1">
    <citation type="submission" date="2021-06" db="EMBL/GenBank/DDBJ databases">
        <authorList>
            <person name="Kallberg Y."/>
            <person name="Tangrot J."/>
            <person name="Rosling A."/>
        </authorList>
    </citation>
    <scope>NUCLEOTIDE SEQUENCE [LARGE SCALE GENOMIC DNA]</scope>
    <source>
        <strain evidence="1 2">120-4 pot B 10/14</strain>
    </source>
</reference>
<organism evidence="1 2">
    <name type="scientific">Gigaspora margarita</name>
    <dbReference type="NCBI Taxonomy" id="4874"/>
    <lineage>
        <taxon>Eukaryota</taxon>
        <taxon>Fungi</taxon>
        <taxon>Fungi incertae sedis</taxon>
        <taxon>Mucoromycota</taxon>
        <taxon>Glomeromycotina</taxon>
        <taxon>Glomeromycetes</taxon>
        <taxon>Diversisporales</taxon>
        <taxon>Gigasporaceae</taxon>
        <taxon>Gigaspora</taxon>
    </lineage>
</organism>
<evidence type="ECO:0000313" key="2">
    <source>
        <dbReference type="Proteomes" id="UP000789901"/>
    </source>
</evidence>
<sequence>MNKFDEITISSDALYGFAGTSASTSYNNILGDDFVNNTLYGYQNEINVSDILYNTNQT</sequence>
<dbReference type="Proteomes" id="UP000789901">
    <property type="component" value="Unassembled WGS sequence"/>
</dbReference>
<feature type="non-terminal residue" evidence="1">
    <location>
        <position position="1"/>
    </location>
</feature>
<name>A0ABN7XP10_GIGMA</name>
<protein>
    <submittedName>
        <fullName evidence="1">37536_t:CDS:1</fullName>
    </submittedName>
</protein>
<accession>A0ABN7XP10</accession>
<feature type="non-terminal residue" evidence="1">
    <location>
        <position position="58"/>
    </location>
</feature>
<evidence type="ECO:0000313" key="1">
    <source>
        <dbReference type="EMBL" id="CAG8857059.1"/>
    </source>
</evidence>